<evidence type="ECO:0000313" key="3">
    <source>
        <dbReference type="Proteomes" id="UP001202180"/>
    </source>
</evidence>
<comment type="caution">
    <text evidence="2">The sequence shown here is derived from an EMBL/GenBank/DDBJ whole genome shotgun (WGS) entry which is preliminary data.</text>
</comment>
<sequence length="275" mass="31130">MKIIKVVGLICTLQLGLASVGLAQRSAYWQEKPGSWLLNAGVGTTRYLGDLNERWNLAHLQLGVSLGIAAAYRYSNRLTFRGEAQLYYIRGSQENTHLSYNNLSFRSFNPELWAGIQADFWRPDDRNHAIVPYAIAGVGLTYLTPTTTYKGKSYSLAPLHTEGVNYNRLPVILRYGVGLPIVIGYRFKWHLEGLYTHVMSDYVDDVSTVYPDRSTMEPLAAALSDRRLEIGQTPNPTGAKRGNANRRDGYFTLSARLIWVVITQKQQHYRRSRRG</sequence>
<feature type="chain" id="PRO_5045605747" description="Outer membrane beta-barrel protein" evidence="1">
    <location>
        <begin position="24"/>
        <end position="275"/>
    </location>
</feature>
<reference evidence="2 3" key="1">
    <citation type="submission" date="2022-04" db="EMBL/GenBank/DDBJ databases">
        <title>Spirosoma sp. strain RP8 genome sequencing and assembly.</title>
        <authorList>
            <person name="Jung Y."/>
        </authorList>
    </citation>
    <scope>NUCLEOTIDE SEQUENCE [LARGE SCALE GENOMIC DNA]</scope>
    <source>
        <strain evidence="2 3">RP8</strain>
    </source>
</reference>
<evidence type="ECO:0008006" key="4">
    <source>
        <dbReference type="Google" id="ProtNLM"/>
    </source>
</evidence>
<organism evidence="2 3">
    <name type="scientific">Spirosoma liriopis</name>
    <dbReference type="NCBI Taxonomy" id="2937440"/>
    <lineage>
        <taxon>Bacteria</taxon>
        <taxon>Pseudomonadati</taxon>
        <taxon>Bacteroidota</taxon>
        <taxon>Cytophagia</taxon>
        <taxon>Cytophagales</taxon>
        <taxon>Cytophagaceae</taxon>
        <taxon>Spirosoma</taxon>
    </lineage>
</organism>
<evidence type="ECO:0000313" key="2">
    <source>
        <dbReference type="EMBL" id="MCK8491715.1"/>
    </source>
</evidence>
<dbReference type="RefSeq" id="WP_248476337.1">
    <property type="nucleotide sequence ID" value="NZ_JALPRF010000001.1"/>
</dbReference>
<feature type="signal peptide" evidence="1">
    <location>
        <begin position="1"/>
        <end position="23"/>
    </location>
</feature>
<accession>A0ABT0HHS8</accession>
<gene>
    <name evidence="2" type="ORF">M0L20_07610</name>
</gene>
<proteinExistence type="predicted"/>
<keyword evidence="3" id="KW-1185">Reference proteome</keyword>
<dbReference type="SUPFAM" id="SSF103515">
    <property type="entry name" value="Autotransporter"/>
    <property type="match status" value="1"/>
</dbReference>
<keyword evidence="1" id="KW-0732">Signal</keyword>
<name>A0ABT0HHS8_9BACT</name>
<protein>
    <recommendedName>
        <fullName evidence="4">Outer membrane beta-barrel protein</fullName>
    </recommendedName>
</protein>
<dbReference type="EMBL" id="JALPRF010000001">
    <property type="protein sequence ID" value="MCK8491715.1"/>
    <property type="molecule type" value="Genomic_DNA"/>
</dbReference>
<dbReference type="InterPro" id="IPR036709">
    <property type="entry name" value="Autotransporte_beta_dom_sf"/>
</dbReference>
<dbReference type="Proteomes" id="UP001202180">
    <property type="component" value="Unassembled WGS sequence"/>
</dbReference>
<evidence type="ECO:0000256" key="1">
    <source>
        <dbReference type="SAM" id="SignalP"/>
    </source>
</evidence>